<reference evidence="1 2" key="1">
    <citation type="journal article" date="2015" name="BMC Genomics">
        <title>Comparative genomics and metabolic profiling of the genus Lysobacter.</title>
        <authorList>
            <person name="de Bruijn I."/>
            <person name="Cheng X."/>
            <person name="de Jager V."/>
            <person name="Exposito R.G."/>
            <person name="Watrous J."/>
            <person name="Patel N."/>
            <person name="Postma J."/>
            <person name="Dorrestein P.C."/>
            <person name="Kobayashi D."/>
            <person name="Raaijmakers J.M."/>
        </authorList>
    </citation>
    <scope>NUCLEOTIDE SEQUENCE [LARGE SCALE GENOMIC DNA]</scope>
    <source>
        <strain evidence="1 2">76</strain>
    </source>
</reference>
<dbReference type="Gene3D" id="3.40.30.10">
    <property type="entry name" value="Glutaredoxin"/>
    <property type="match status" value="1"/>
</dbReference>
<dbReference type="AlphaFoldDB" id="A0A0S2F7Y3"/>
<dbReference type="STRING" id="84531.LA76x_1516"/>
<dbReference type="Proteomes" id="UP000060787">
    <property type="component" value="Chromosome"/>
</dbReference>
<gene>
    <name evidence="1" type="ORF">LA76x_1516</name>
</gene>
<dbReference type="PATRIC" id="fig|84531.8.peg.1545"/>
<dbReference type="InterPro" id="IPR008554">
    <property type="entry name" value="Glutaredoxin-like"/>
</dbReference>
<dbReference type="eggNOG" id="COG0695">
    <property type="taxonomic scope" value="Bacteria"/>
</dbReference>
<dbReference type="SUPFAM" id="SSF52833">
    <property type="entry name" value="Thioredoxin-like"/>
    <property type="match status" value="1"/>
</dbReference>
<evidence type="ECO:0008006" key="3">
    <source>
        <dbReference type="Google" id="ProtNLM"/>
    </source>
</evidence>
<evidence type="ECO:0000313" key="1">
    <source>
        <dbReference type="EMBL" id="ALN79672.1"/>
    </source>
</evidence>
<evidence type="ECO:0000313" key="2">
    <source>
        <dbReference type="Proteomes" id="UP000060787"/>
    </source>
</evidence>
<dbReference type="InterPro" id="IPR036249">
    <property type="entry name" value="Thioredoxin-like_sf"/>
</dbReference>
<name>A0A0S2F7Y3_LYSAN</name>
<organism evidence="1 2">
    <name type="scientific">Lysobacter antibioticus</name>
    <dbReference type="NCBI Taxonomy" id="84531"/>
    <lineage>
        <taxon>Bacteria</taxon>
        <taxon>Pseudomonadati</taxon>
        <taxon>Pseudomonadota</taxon>
        <taxon>Gammaproteobacteria</taxon>
        <taxon>Lysobacterales</taxon>
        <taxon>Lysobacteraceae</taxon>
        <taxon>Lysobacter</taxon>
    </lineage>
</organism>
<dbReference type="Pfam" id="PF05768">
    <property type="entry name" value="Glrx-like"/>
    <property type="match status" value="1"/>
</dbReference>
<dbReference type="EMBL" id="CP011129">
    <property type="protein sequence ID" value="ALN79672.1"/>
    <property type="molecule type" value="Genomic_DNA"/>
</dbReference>
<accession>A0A0S2F7Y3</accession>
<keyword evidence="2" id="KW-1185">Reference proteome</keyword>
<proteinExistence type="predicted"/>
<sequence length="84" mass="9207">MITTAPALTLFQRDDCHLCDLALEVLAQARAPEFESVFIDEDERLEALYGMRVPVLRDEAAGVELDWPFDAAAVGVLLGRSSEG</sequence>
<protein>
    <recommendedName>
        <fullName evidence="3">Glutaredoxin family protein</fullName>
    </recommendedName>
</protein>
<dbReference type="KEGG" id="lab:LA76x_1516"/>